<organism evidence="1 2">
    <name type="scientific">Cylindrospermum stagnale PCC 7417</name>
    <dbReference type="NCBI Taxonomy" id="56107"/>
    <lineage>
        <taxon>Bacteria</taxon>
        <taxon>Bacillati</taxon>
        <taxon>Cyanobacteriota</taxon>
        <taxon>Cyanophyceae</taxon>
        <taxon>Nostocales</taxon>
        <taxon>Nostocaceae</taxon>
        <taxon>Cylindrospermum</taxon>
    </lineage>
</organism>
<dbReference type="RefSeq" id="WP_015209239.1">
    <property type="nucleotide sequence ID" value="NC_019757.1"/>
</dbReference>
<keyword evidence="2" id="KW-1185">Reference proteome</keyword>
<evidence type="ECO:0000313" key="1">
    <source>
        <dbReference type="EMBL" id="AFZ25996.1"/>
    </source>
</evidence>
<sequence>MIISIFSRDARRIDSYLIIEEFYSESRTLVYLAVSYADQLPVDIQQSTQAFIRDVCNGQSLGVEILNLFCTQAASLENTKLDQQIRLQGMQKINQPIGLNAVNLLPALDEVFHVRS</sequence>
<name>K9X1S5_9NOST</name>
<dbReference type="KEGG" id="csg:Cylst_3883"/>
<gene>
    <name evidence="1" type="ORF">Cylst_3883</name>
</gene>
<dbReference type="OrthoDB" id="495974at2"/>
<dbReference type="HOGENOM" id="CLU_2092761_0_0_3"/>
<dbReference type="Proteomes" id="UP000010475">
    <property type="component" value="Chromosome"/>
</dbReference>
<accession>K9X1S5</accession>
<protein>
    <submittedName>
        <fullName evidence="1">Uncharacterized protein</fullName>
    </submittedName>
</protein>
<dbReference type="AlphaFoldDB" id="K9X1S5"/>
<proteinExistence type="predicted"/>
<evidence type="ECO:0000313" key="2">
    <source>
        <dbReference type="Proteomes" id="UP000010475"/>
    </source>
</evidence>
<reference evidence="1 2" key="1">
    <citation type="submission" date="2012-06" db="EMBL/GenBank/DDBJ databases">
        <title>Finished chromosome of genome of Cylindrospermum stagnale PCC 7417.</title>
        <authorList>
            <consortium name="US DOE Joint Genome Institute"/>
            <person name="Gugger M."/>
            <person name="Coursin T."/>
            <person name="Rippka R."/>
            <person name="Tandeau De Marsac N."/>
            <person name="Huntemann M."/>
            <person name="Wei C.-L."/>
            <person name="Han J."/>
            <person name="Detter J.C."/>
            <person name="Han C."/>
            <person name="Tapia R."/>
            <person name="Chen A."/>
            <person name="Kyrpides N."/>
            <person name="Mavromatis K."/>
            <person name="Markowitz V."/>
            <person name="Szeto E."/>
            <person name="Ivanova N."/>
            <person name="Pagani I."/>
            <person name="Pati A."/>
            <person name="Goodwin L."/>
            <person name="Nordberg H.P."/>
            <person name="Cantor M.N."/>
            <person name="Hua S.X."/>
            <person name="Woyke T."/>
            <person name="Kerfeld C.A."/>
        </authorList>
    </citation>
    <scope>NUCLEOTIDE SEQUENCE [LARGE SCALE GENOMIC DNA]</scope>
    <source>
        <strain evidence="1 2">PCC 7417</strain>
    </source>
</reference>
<dbReference type="STRING" id="56107.Cylst_3883"/>
<dbReference type="EMBL" id="CP003642">
    <property type="protein sequence ID" value="AFZ25996.1"/>
    <property type="molecule type" value="Genomic_DNA"/>
</dbReference>